<evidence type="ECO:0000256" key="4">
    <source>
        <dbReference type="SAM" id="MobiDB-lite"/>
    </source>
</evidence>
<keyword evidence="1" id="KW-0677">Repeat</keyword>
<dbReference type="PANTHER" id="PTHR46708:SF2">
    <property type="entry name" value="FIBRONECTIN TYPE-III DOMAIN-CONTAINING PROTEIN"/>
    <property type="match status" value="1"/>
</dbReference>
<feature type="region of interest" description="Disordered" evidence="4">
    <location>
        <begin position="356"/>
        <end position="433"/>
    </location>
</feature>
<comment type="caution">
    <text evidence="7">The sequence shown here is derived from an EMBL/GenBank/DDBJ whole genome shotgun (WGS) entry which is preliminary data.</text>
</comment>
<dbReference type="AlphaFoldDB" id="A0A7W7SXS9"/>
<dbReference type="Gene3D" id="2.60.40.10">
    <property type="entry name" value="Immunoglobulins"/>
    <property type="match status" value="3"/>
</dbReference>
<protein>
    <recommendedName>
        <fullName evidence="6">Fibronectin type-III domain-containing protein</fullName>
    </recommendedName>
</protein>
<dbReference type="SUPFAM" id="SSF63829">
    <property type="entry name" value="Calcium-dependent phosphotriesterase"/>
    <property type="match status" value="1"/>
</dbReference>
<keyword evidence="2" id="KW-0326">Glycosidase</keyword>
<dbReference type="InterPro" id="IPR013783">
    <property type="entry name" value="Ig-like_fold"/>
</dbReference>
<reference evidence="7 8" key="1">
    <citation type="submission" date="2020-08" db="EMBL/GenBank/DDBJ databases">
        <title>Sequencing the genomes of 1000 actinobacteria strains.</title>
        <authorList>
            <person name="Klenk H.-P."/>
        </authorList>
    </citation>
    <scope>NUCLEOTIDE SEQUENCE [LARGE SCALE GENOMIC DNA]</scope>
    <source>
        <strain evidence="7 8">DSM 45886</strain>
    </source>
</reference>
<feature type="chain" id="PRO_5038657166" description="Fibronectin type-III domain-containing protein" evidence="5">
    <location>
        <begin position="39"/>
        <end position="879"/>
    </location>
</feature>
<dbReference type="Proteomes" id="UP000578819">
    <property type="component" value="Unassembled WGS sequence"/>
</dbReference>
<keyword evidence="5" id="KW-0732">Signal</keyword>
<dbReference type="InterPro" id="IPR036116">
    <property type="entry name" value="FN3_sf"/>
</dbReference>
<keyword evidence="3" id="KW-0624">Polysaccharide degradation</keyword>
<sequence length="879" mass="91779">MKLYRLTKLRKLTKGYAAGAGVAVLALAATIFAVGATAQQPAIADGASWLWSRDTGEAAQVNAVSGVVGLRQPMIDAQGHRVRISQSDQYVILHDLDTGQVTSIDLARLGFSGSLELGVKEETALLLDKGMAVLVDRSRGIVRPVDPANLQATGEQLRLPSPLVGGGFDKSGQLWLSVPSQGTAVALRVHEGKLRVERTEAVTSPGRAQTLTVLDEGALIADRSGADTITIVGRKGTRQIKSPVSLTSAVVPDRTIGTTAVITVPAEQKVVTIGDVANGALVRTLPLPAKGDTTQPAVSFANRVYVPDQSAGVVRVFKTDGSPAGTINVGKPQTPVELEVREDFLFINAPDSETAVMVNGSGETSKVEKYDPKQTSPTPGPSAPATEQPTGQPTVAPPTAPVDPTPAPTTTPTQVPVQPQRPGPPVPVTALAGDGDVRLSWGRAKRGSAPVRNYTVVWEEGGGGQVRVDGDVLRTTIKGLDNGTTYRFRVFATNSVGAGPPALSQPVTPQASKPPATPAAPKATMELNDAGFPTGAIEVSWAAVAQAADYVVTPIRDGQAGSNPPQIVSDNSARFPGLTAGQTYTFTVTARNAAGRASAASPPSEPIRVHYAPAAPGGVSGQQTGPNTYLIKWSAAKTHGTAVTSYTVRDSRGAELAKVNASTLTATVTATGLTSVTVTAGSSDGDGPAGSGRIQTATTPQVRITSTSATQNSITVRFTVAGGGAPTCAILVDNQRRAESCTSPMTVRDLSPNTAYRVTVEATNFMGTDSAEREQRTQRVTYGAQVTCTDAPNNPQPNFCANGLPVYSDSNDNGAVRRRVGNGSRITLHCKVHGENQQAGPYNHYKEGDHWVELTDGGWMSWVWLRFDNGDNVEAIQNC</sequence>
<feature type="signal peptide" evidence="5">
    <location>
        <begin position="1"/>
        <end position="38"/>
    </location>
</feature>
<keyword evidence="3" id="KW-0119">Carbohydrate metabolism</keyword>
<evidence type="ECO:0000259" key="6">
    <source>
        <dbReference type="PROSITE" id="PS50853"/>
    </source>
</evidence>
<feature type="compositionally biased region" description="Low complexity" evidence="4">
    <location>
        <begin position="508"/>
        <end position="520"/>
    </location>
</feature>
<keyword evidence="8" id="KW-1185">Reference proteome</keyword>
<dbReference type="PANTHER" id="PTHR46708">
    <property type="entry name" value="TENASCIN"/>
    <property type="match status" value="1"/>
</dbReference>
<feature type="domain" description="Fibronectin type-III" evidence="6">
    <location>
        <begin position="421"/>
        <end position="515"/>
    </location>
</feature>
<feature type="region of interest" description="Disordered" evidence="4">
    <location>
        <begin position="499"/>
        <end position="520"/>
    </location>
</feature>
<dbReference type="GO" id="GO:0000272">
    <property type="term" value="P:polysaccharide catabolic process"/>
    <property type="evidence" value="ECO:0007669"/>
    <property type="project" value="UniProtKB-KW"/>
</dbReference>
<evidence type="ECO:0000256" key="2">
    <source>
        <dbReference type="ARBA" id="ARBA00023295"/>
    </source>
</evidence>
<dbReference type="CDD" id="cd00063">
    <property type="entry name" value="FN3"/>
    <property type="match status" value="3"/>
</dbReference>
<feature type="region of interest" description="Disordered" evidence="4">
    <location>
        <begin position="679"/>
        <end position="698"/>
    </location>
</feature>
<dbReference type="EMBL" id="JACHJW010000001">
    <property type="protein sequence ID" value="MBB4962591.1"/>
    <property type="molecule type" value="Genomic_DNA"/>
</dbReference>
<dbReference type="InterPro" id="IPR050991">
    <property type="entry name" value="ECM_Regulatory_Proteins"/>
</dbReference>
<feature type="domain" description="Fibronectin type-III" evidence="6">
    <location>
        <begin position="517"/>
        <end position="615"/>
    </location>
</feature>
<dbReference type="InterPro" id="IPR003961">
    <property type="entry name" value="FN3_dom"/>
</dbReference>
<organism evidence="7 8">
    <name type="scientific">Micromonospora polyrhachis</name>
    <dbReference type="NCBI Taxonomy" id="1282883"/>
    <lineage>
        <taxon>Bacteria</taxon>
        <taxon>Bacillati</taxon>
        <taxon>Actinomycetota</taxon>
        <taxon>Actinomycetes</taxon>
        <taxon>Micromonosporales</taxon>
        <taxon>Micromonosporaceae</taxon>
        <taxon>Micromonospora</taxon>
    </lineage>
</organism>
<dbReference type="SUPFAM" id="SSF49265">
    <property type="entry name" value="Fibronectin type III"/>
    <property type="match status" value="2"/>
</dbReference>
<name>A0A7W7SXS9_9ACTN</name>
<keyword evidence="2" id="KW-0378">Hydrolase</keyword>
<evidence type="ECO:0000256" key="5">
    <source>
        <dbReference type="SAM" id="SignalP"/>
    </source>
</evidence>
<dbReference type="GO" id="GO:0016798">
    <property type="term" value="F:hydrolase activity, acting on glycosyl bonds"/>
    <property type="evidence" value="ECO:0007669"/>
    <property type="project" value="UniProtKB-KW"/>
</dbReference>
<evidence type="ECO:0000256" key="1">
    <source>
        <dbReference type="ARBA" id="ARBA00022737"/>
    </source>
</evidence>
<proteinExistence type="predicted"/>
<evidence type="ECO:0000313" key="8">
    <source>
        <dbReference type="Proteomes" id="UP000578819"/>
    </source>
</evidence>
<dbReference type="PROSITE" id="PS50853">
    <property type="entry name" value="FN3"/>
    <property type="match status" value="2"/>
</dbReference>
<evidence type="ECO:0000256" key="3">
    <source>
        <dbReference type="ARBA" id="ARBA00023326"/>
    </source>
</evidence>
<dbReference type="SMART" id="SM00060">
    <property type="entry name" value="FN3"/>
    <property type="match status" value="3"/>
</dbReference>
<feature type="compositionally biased region" description="Low complexity" evidence="4">
    <location>
        <begin position="383"/>
        <end position="394"/>
    </location>
</feature>
<evidence type="ECO:0000313" key="7">
    <source>
        <dbReference type="EMBL" id="MBB4962591.1"/>
    </source>
</evidence>
<dbReference type="RefSeq" id="WP_184538922.1">
    <property type="nucleotide sequence ID" value="NZ_JACHJW010000001.1"/>
</dbReference>
<feature type="compositionally biased region" description="Pro residues" evidence="4">
    <location>
        <begin position="395"/>
        <end position="409"/>
    </location>
</feature>
<dbReference type="Pfam" id="PF00041">
    <property type="entry name" value="fn3"/>
    <property type="match status" value="1"/>
</dbReference>
<gene>
    <name evidence="7" type="ORF">FHR38_006324</name>
</gene>
<accession>A0A7W7SXS9</accession>